<proteinExistence type="predicted"/>
<name>A0A7W8JYB5_9DEIO</name>
<evidence type="ECO:0000259" key="1">
    <source>
        <dbReference type="Pfam" id="PF18406"/>
    </source>
</evidence>
<sequence>MTNWCQNRLEVHGNARLLMAWRAAQRGPSPDYGPRIQDLSFHAQLPVPREVMARGYGTGGLPELHRAIQIQAGQQDPTPHLPLERAAWQAAYWGSSRDADDVTFTEGPEQLVLSFATAWAPPIPWLEAVAALWPALNFELRSIEPGNELYVHMRLESGNIVSLDERAPTLQDLQDWGYDLDEESPGT</sequence>
<dbReference type="InterPro" id="IPR041329">
    <property type="entry name" value="YubB_C"/>
</dbReference>
<dbReference type="AlphaFoldDB" id="A0A7W8JYB5"/>
<accession>A0A7W8JYB5</accession>
<gene>
    <name evidence="2" type="ORF">HNQ08_004525</name>
</gene>
<dbReference type="Pfam" id="PF18406">
    <property type="entry name" value="DUF1281_C"/>
    <property type="match status" value="1"/>
</dbReference>
<evidence type="ECO:0000313" key="3">
    <source>
        <dbReference type="Proteomes" id="UP000552709"/>
    </source>
</evidence>
<dbReference type="Proteomes" id="UP000552709">
    <property type="component" value="Unassembled WGS sequence"/>
</dbReference>
<dbReference type="EMBL" id="JACHFL010000017">
    <property type="protein sequence ID" value="MBB5365404.1"/>
    <property type="molecule type" value="Genomic_DNA"/>
</dbReference>
<reference evidence="2 3" key="1">
    <citation type="submission" date="2020-08" db="EMBL/GenBank/DDBJ databases">
        <title>Genomic Encyclopedia of Type Strains, Phase IV (KMG-IV): sequencing the most valuable type-strain genomes for metagenomic binning, comparative biology and taxonomic classification.</title>
        <authorList>
            <person name="Goeker M."/>
        </authorList>
    </citation>
    <scope>NUCLEOTIDE SEQUENCE [LARGE SCALE GENOMIC DNA]</scope>
    <source>
        <strain evidence="2 3">DSM 27939</strain>
    </source>
</reference>
<comment type="caution">
    <text evidence="2">The sequence shown here is derived from an EMBL/GenBank/DDBJ whole genome shotgun (WGS) entry which is preliminary data.</text>
</comment>
<protein>
    <recommendedName>
        <fullName evidence="1">YubB ferredoxin-like domain-containing protein</fullName>
    </recommendedName>
</protein>
<dbReference type="RefSeq" id="WP_184136843.1">
    <property type="nucleotide sequence ID" value="NZ_JACHFL010000017.1"/>
</dbReference>
<evidence type="ECO:0000313" key="2">
    <source>
        <dbReference type="EMBL" id="MBB5365404.1"/>
    </source>
</evidence>
<feature type="domain" description="YubB ferredoxin-like" evidence="1">
    <location>
        <begin position="98"/>
        <end position="149"/>
    </location>
</feature>
<keyword evidence="3" id="KW-1185">Reference proteome</keyword>
<organism evidence="2 3">
    <name type="scientific">Deinococcus humi</name>
    <dbReference type="NCBI Taxonomy" id="662880"/>
    <lineage>
        <taxon>Bacteria</taxon>
        <taxon>Thermotogati</taxon>
        <taxon>Deinococcota</taxon>
        <taxon>Deinococci</taxon>
        <taxon>Deinococcales</taxon>
        <taxon>Deinococcaceae</taxon>
        <taxon>Deinococcus</taxon>
    </lineage>
</organism>